<sequence>MKADDKGEFSSAISKWIVCFFAVEFFPTKDENKINESSKHRKEMKKNILKATLVAAFGLIAGFNVYNSQKSDVMSDLALANVEALATGEDDWSYRLFPCAHKPWNECVLSTDTRRDPCSSSSYC</sequence>
<dbReference type="HOGENOM" id="CLU_1999328_0_0_10"/>
<evidence type="ECO:0000313" key="3">
    <source>
        <dbReference type="Proteomes" id="UP000017831"/>
    </source>
</evidence>
<proteinExistence type="predicted"/>
<dbReference type="AlphaFoldDB" id="U6R870"/>
<dbReference type="PATRIC" id="fig|1121098.3.peg.4055"/>
<dbReference type="EMBL" id="AQHY01000045">
    <property type="protein sequence ID" value="EOA52077.1"/>
    <property type="molecule type" value="Genomic_DNA"/>
</dbReference>
<reference evidence="2 3" key="1">
    <citation type="submission" date="2013-04" db="EMBL/GenBank/DDBJ databases">
        <title>The Genome Sequence of Bacteroides massiliensis DSM 17679.</title>
        <authorList>
            <consortium name="The Broad Institute Genomics Platform"/>
            <person name="Earl A."/>
            <person name="Ward D."/>
            <person name="Feldgarden M."/>
            <person name="Gevers D."/>
            <person name="Martens E."/>
            <person name="Fenner L."/>
            <person name="Roux V."/>
            <person name="Mallet M.N."/>
            <person name="Raoult D."/>
            <person name="Walker B."/>
            <person name="Young S."/>
            <person name="Zeng Q."/>
            <person name="Gargeya S."/>
            <person name="Fitzgerald M."/>
            <person name="Haas B."/>
            <person name="Abouelleil A."/>
            <person name="Allen A.W."/>
            <person name="Alvarado L."/>
            <person name="Arachchi H.M."/>
            <person name="Berlin A.M."/>
            <person name="Chapman S.B."/>
            <person name="Gainer-Dewar J."/>
            <person name="Goldberg J."/>
            <person name="Griggs A."/>
            <person name="Gujja S."/>
            <person name="Hansen M."/>
            <person name="Howarth C."/>
            <person name="Imamovic A."/>
            <person name="Ireland A."/>
            <person name="Larimer J."/>
            <person name="McCowan C."/>
            <person name="Murphy C."/>
            <person name="Pearson M."/>
            <person name="Poon T.W."/>
            <person name="Priest M."/>
            <person name="Roberts A."/>
            <person name="Saif S."/>
            <person name="Shea T."/>
            <person name="Sisk P."/>
            <person name="Sykes S."/>
            <person name="Wortman J."/>
            <person name="Nusbaum C."/>
            <person name="Birren B."/>
        </authorList>
    </citation>
    <scope>NUCLEOTIDE SEQUENCE [LARGE SCALE GENOMIC DNA]</scope>
    <source>
        <strain evidence="3">B84634 / Timone 84634 / DSM 17679 / JCM 13223</strain>
    </source>
</reference>
<keyword evidence="3" id="KW-1185">Reference proteome</keyword>
<feature type="transmembrane region" description="Helical" evidence="1">
    <location>
        <begin position="48"/>
        <end position="66"/>
    </location>
</feature>
<dbReference type="Proteomes" id="UP000017831">
    <property type="component" value="Unassembled WGS sequence"/>
</dbReference>
<keyword evidence="1" id="KW-0812">Transmembrane</keyword>
<keyword evidence="1" id="KW-1133">Transmembrane helix</keyword>
<organism evidence="2 3">
    <name type="scientific">Phocaeicola massiliensis B84634 = Timone 84634 = DSM 17679 = JCM 13223</name>
    <dbReference type="NCBI Taxonomy" id="1121098"/>
    <lineage>
        <taxon>Bacteria</taxon>
        <taxon>Pseudomonadati</taxon>
        <taxon>Bacteroidota</taxon>
        <taxon>Bacteroidia</taxon>
        <taxon>Bacteroidales</taxon>
        <taxon>Bacteroidaceae</taxon>
        <taxon>Phocaeicola</taxon>
    </lineage>
</organism>
<keyword evidence="1" id="KW-0472">Membrane</keyword>
<protein>
    <submittedName>
        <fullName evidence="2">Uncharacterized protein</fullName>
    </submittedName>
</protein>
<evidence type="ECO:0000256" key="1">
    <source>
        <dbReference type="SAM" id="Phobius"/>
    </source>
</evidence>
<evidence type="ECO:0000313" key="2">
    <source>
        <dbReference type="EMBL" id="EOA52077.1"/>
    </source>
</evidence>
<comment type="caution">
    <text evidence="2">The sequence shown here is derived from an EMBL/GenBank/DDBJ whole genome shotgun (WGS) entry which is preliminary data.</text>
</comment>
<name>U6R870_9BACT</name>
<dbReference type="STRING" id="1121098.HMPREF1534_03968"/>
<accession>U6R870</accession>
<gene>
    <name evidence="2" type="ORF">HMPREF1534_03968</name>
</gene>
<dbReference type="eggNOG" id="ENOG502ZN1Q">
    <property type="taxonomic scope" value="Bacteria"/>
</dbReference>